<dbReference type="EMBL" id="CM047749">
    <property type="protein sequence ID" value="KAJ0011062.1"/>
    <property type="molecule type" value="Genomic_DNA"/>
</dbReference>
<sequence>MSFKVKESLLRTTELLGSGKKQDITITGTSTLPTEEVEKMVQEAERFAQEDKEKRDTTDTKNQADSVVQQTEKQLKFRLQSKRRLGQN</sequence>
<proteinExistence type="predicted"/>
<comment type="caution">
    <text evidence="1">The sequence shown here is derived from an EMBL/GenBank/DDBJ whole genome shotgun (WGS) entry which is preliminary data.</text>
</comment>
<name>A0ACC0X686_9ROSI</name>
<organism evidence="1 2">
    <name type="scientific">Pistacia integerrima</name>
    <dbReference type="NCBI Taxonomy" id="434235"/>
    <lineage>
        <taxon>Eukaryota</taxon>
        <taxon>Viridiplantae</taxon>
        <taxon>Streptophyta</taxon>
        <taxon>Embryophyta</taxon>
        <taxon>Tracheophyta</taxon>
        <taxon>Spermatophyta</taxon>
        <taxon>Magnoliopsida</taxon>
        <taxon>eudicotyledons</taxon>
        <taxon>Gunneridae</taxon>
        <taxon>Pentapetalae</taxon>
        <taxon>rosids</taxon>
        <taxon>malvids</taxon>
        <taxon>Sapindales</taxon>
        <taxon>Anacardiaceae</taxon>
        <taxon>Pistacia</taxon>
    </lineage>
</organism>
<keyword evidence="2" id="KW-1185">Reference proteome</keyword>
<evidence type="ECO:0000313" key="1">
    <source>
        <dbReference type="EMBL" id="KAJ0011062.1"/>
    </source>
</evidence>
<evidence type="ECO:0000313" key="2">
    <source>
        <dbReference type="Proteomes" id="UP001163603"/>
    </source>
</evidence>
<dbReference type="Proteomes" id="UP001163603">
    <property type="component" value="Chromosome 14"/>
</dbReference>
<protein>
    <submittedName>
        <fullName evidence="1">Uncharacterized protein</fullName>
    </submittedName>
</protein>
<accession>A0ACC0X686</accession>
<reference evidence="2" key="1">
    <citation type="journal article" date="2023" name="G3 (Bethesda)">
        <title>Genome assembly and association tests identify interacting loci associated with vigor, precocity, and sex in interspecific pistachio rootstocks.</title>
        <authorList>
            <person name="Palmer W."/>
            <person name="Jacygrad E."/>
            <person name="Sagayaradj S."/>
            <person name="Cavanaugh K."/>
            <person name="Han R."/>
            <person name="Bertier L."/>
            <person name="Beede B."/>
            <person name="Kafkas S."/>
            <person name="Golino D."/>
            <person name="Preece J."/>
            <person name="Michelmore R."/>
        </authorList>
    </citation>
    <scope>NUCLEOTIDE SEQUENCE [LARGE SCALE GENOMIC DNA]</scope>
</reference>
<gene>
    <name evidence="1" type="ORF">Pint_33030</name>
</gene>